<evidence type="ECO:0000313" key="2">
    <source>
        <dbReference type="RefSeq" id="XP_048319124.2"/>
    </source>
</evidence>
<gene>
    <name evidence="2" type="primary">LOC125418111</name>
</gene>
<protein>
    <submittedName>
        <fullName evidence="2">Uncharacterized protein LOC125418111 isoform X1</fullName>
    </submittedName>
</protein>
<keyword evidence="1" id="KW-1185">Reference proteome</keyword>
<organism evidence="1 2">
    <name type="scientific">Ziziphus jujuba</name>
    <name type="common">Chinese jujube</name>
    <name type="synonym">Ziziphus sativa</name>
    <dbReference type="NCBI Taxonomy" id="326968"/>
    <lineage>
        <taxon>Eukaryota</taxon>
        <taxon>Viridiplantae</taxon>
        <taxon>Streptophyta</taxon>
        <taxon>Embryophyta</taxon>
        <taxon>Tracheophyta</taxon>
        <taxon>Spermatophyta</taxon>
        <taxon>Magnoliopsida</taxon>
        <taxon>eudicotyledons</taxon>
        <taxon>Gunneridae</taxon>
        <taxon>Pentapetalae</taxon>
        <taxon>rosids</taxon>
        <taxon>fabids</taxon>
        <taxon>Rosales</taxon>
        <taxon>Rhamnaceae</taxon>
        <taxon>Paliureae</taxon>
        <taxon>Ziziphus</taxon>
    </lineage>
</organism>
<name>A0ABM3I2C3_ZIZJJ</name>
<dbReference type="Proteomes" id="UP001652623">
    <property type="component" value="Chromosome 12"/>
</dbReference>
<reference evidence="2" key="1">
    <citation type="submission" date="2025-08" db="UniProtKB">
        <authorList>
            <consortium name="RefSeq"/>
        </authorList>
    </citation>
    <scope>IDENTIFICATION</scope>
    <source>
        <tissue evidence="2">Seedling</tissue>
    </source>
</reference>
<sequence>MKAEAVAAKPASVNASNPILSFNRYLFPFSRRISFSYQFSCSKAEPFSSAWLPRKASNLFEGRRLYSSHRAIHAVNGGERAYVSPWDEKPYEILPNGKKAYLDEQDIVTFLDPPKELIPLDPGSYNPAAYLWKKIEDIPEERRFRLPNLLKPRLIARAWQVAGTRYEDPKLAKRRDLNLPNKGGVTSKRRDLNLPNKGGVTSLEYYDCRTSGGPMAIAWINFFKMAIFSCKDGNTYGRFIGGSFLTGLASSLSPLYFVVRQLKEVMSTEQPCDFACELEDGLFDIHDYPEGFPKPARHPYPFNDQVVVYIRHLGPGVLIGQAWQEGKALDQVPQKLFGEILMVKNYAGFTEDQ</sequence>
<evidence type="ECO:0000313" key="1">
    <source>
        <dbReference type="Proteomes" id="UP001652623"/>
    </source>
</evidence>
<proteinExistence type="predicted"/>
<dbReference type="PANTHER" id="PTHR37201:SF1">
    <property type="entry name" value="WD REPEAT PROTEIN"/>
    <property type="match status" value="1"/>
</dbReference>
<dbReference type="GeneID" id="125418111"/>
<dbReference type="RefSeq" id="XP_048319124.2">
    <property type="nucleotide sequence ID" value="XM_048463167.2"/>
</dbReference>
<dbReference type="PANTHER" id="PTHR37201">
    <property type="entry name" value="WD REPEAT PROTEIN"/>
    <property type="match status" value="1"/>
</dbReference>
<accession>A0ABM3I2C3</accession>